<dbReference type="RefSeq" id="WP_199019977.1">
    <property type="nucleotide sequence ID" value="NZ_JAELUP010000072.1"/>
</dbReference>
<evidence type="ECO:0000313" key="2">
    <source>
        <dbReference type="Proteomes" id="UP000640274"/>
    </source>
</evidence>
<dbReference type="GO" id="GO:0003824">
    <property type="term" value="F:catalytic activity"/>
    <property type="evidence" value="ECO:0007669"/>
    <property type="project" value="InterPro"/>
</dbReference>
<keyword evidence="2" id="KW-1185">Reference proteome</keyword>
<dbReference type="SUPFAM" id="SSF56209">
    <property type="entry name" value="Nitrile hydratase alpha chain"/>
    <property type="match status" value="1"/>
</dbReference>
<accession>A0A934J8R4</accession>
<name>A0A934J8R4_9BACL</name>
<dbReference type="InterPro" id="IPR036648">
    <property type="entry name" value="CN_Hdrase_a/SCN_Hdrase_g_sf"/>
</dbReference>
<evidence type="ECO:0000313" key="1">
    <source>
        <dbReference type="EMBL" id="MBJ6362435.1"/>
    </source>
</evidence>
<reference evidence="1" key="1">
    <citation type="submission" date="2020-12" db="EMBL/GenBank/DDBJ databases">
        <authorList>
            <person name="Huq M.A."/>
        </authorList>
    </citation>
    <scope>NUCLEOTIDE SEQUENCE</scope>
    <source>
        <strain evidence="1">MAHUQ-46</strain>
    </source>
</reference>
<organism evidence="1 2">
    <name type="scientific">Paenibacillus roseus</name>
    <dbReference type="NCBI Taxonomy" id="2798579"/>
    <lineage>
        <taxon>Bacteria</taxon>
        <taxon>Bacillati</taxon>
        <taxon>Bacillota</taxon>
        <taxon>Bacilli</taxon>
        <taxon>Bacillales</taxon>
        <taxon>Paenibacillaceae</taxon>
        <taxon>Paenibacillus</taxon>
    </lineage>
</organism>
<dbReference type="AlphaFoldDB" id="A0A934J8R4"/>
<proteinExistence type="predicted"/>
<protein>
    <submittedName>
        <fullName evidence="1">Uncharacterized protein</fullName>
    </submittedName>
</protein>
<sequence>MSWTVEEAYETYDVFKIRVAEDTEFRSLALKDPEAAVKQLSGLDLPDNLELLVTENINGELEVAMKFLLPADRVSFFIALRLC</sequence>
<gene>
    <name evidence="1" type="ORF">JFN88_14305</name>
</gene>
<dbReference type="EMBL" id="JAELUP010000072">
    <property type="protein sequence ID" value="MBJ6362435.1"/>
    <property type="molecule type" value="Genomic_DNA"/>
</dbReference>
<dbReference type="GO" id="GO:0046914">
    <property type="term" value="F:transition metal ion binding"/>
    <property type="evidence" value="ECO:0007669"/>
    <property type="project" value="InterPro"/>
</dbReference>
<dbReference type="Proteomes" id="UP000640274">
    <property type="component" value="Unassembled WGS sequence"/>
</dbReference>
<comment type="caution">
    <text evidence="1">The sequence shown here is derived from an EMBL/GenBank/DDBJ whole genome shotgun (WGS) entry which is preliminary data.</text>
</comment>